<comment type="caution">
    <text evidence="2">The sequence shown here is derived from an EMBL/GenBank/DDBJ whole genome shotgun (WGS) entry which is preliminary data.</text>
</comment>
<dbReference type="EMBL" id="JAINUG010000091">
    <property type="protein sequence ID" value="KAJ8398341.1"/>
    <property type="molecule type" value="Genomic_DNA"/>
</dbReference>
<organism evidence="2 3">
    <name type="scientific">Aldrovandia affinis</name>
    <dbReference type="NCBI Taxonomy" id="143900"/>
    <lineage>
        <taxon>Eukaryota</taxon>
        <taxon>Metazoa</taxon>
        <taxon>Chordata</taxon>
        <taxon>Craniata</taxon>
        <taxon>Vertebrata</taxon>
        <taxon>Euteleostomi</taxon>
        <taxon>Actinopterygii</taxon>
        <taxon>Neopterygii</taxon>
        <taxon>Teleostei</taxon>
        <taxon>Notacanthiformes</taxon>
        <taxon>Halosauridae</taxon>
        <taxon>Aldrovandia</taxon>
    </lineage>
</organism>
<gene>
    <name evidence="2" type="ORF">AAFF_G00429110</name>
</gene>
<evidence type="ECO:0000256" key="1">
    <source>
        <dbReference type="SAM" id="MobiDB-lite"/>
    </source>
</evidence>
<feature type="region of interest" description="Disordered" evidence="1">
    <location>
        <begin position="1"/>
        <end position="30"/>
    </location>
</feature>
<accession>A0AAD7S960</accession>
<dbReference type="Proteomes" id="UP001221898">
    <property type="component" value="Unassembled WGS sequence"/>
</dbReference>
<keyword evidence="3" id="KW-1185">Reference proteome</keyword>
<evidence type="ECO:0000313" key="3">
    <source>
        <dbReference type="Proteomes" id="UP001221898"/>
    </source>
</evidence>
<reference evidence="2" key="1">
    <citation type="journal article" date="2023" name="Science">
        <title>Genome structures resolve the early diversification of teleost fishes.</title>
        <authorList>
            <person name="Parey E."/>
            <person name="Louis A."/>
            <person name="Montfort J."/>
            <person name="Bouchez O."/>
            <person name="Roques C."/>
            <person name="Iampietro C."/>
            <person name="Lluch J."/>
            <person name="Castinel A."/>
            <person name="Donnadieu C."/>
            <person name="Desvignes T."/>
            <person name="Floi Bucao C."/>
            <person name="Jouanno E."/>
            <person name="Wen M."/>
            <person name="Mejri S."/>
            <person name="Dirks R."/>
            <person name="Jansen H."/>
            <person name="Henkel C."/>
            <person name="Chen W.J."/>
            <person name="Zahm M."/>
            <person name="Cabau C."/>
            <person name="Klopp C."/>
            <person name="Thompson A.W."/>
            <person name="Robinson-Rechavi M."/>
            <person name="Braasch I."/>
            <person name="Lecointre G."/>
            <person name="Bobe J."/>
            <person name="Postlethwait J.H."/>
            <person name="Berthelot C."/>
            <person name="Roest Crollius H."/>
            <person name="Guiguen Y."/>
        </authorList>
    </citation>
    <scope>NUCLEOTIDE SEQUENCE</scope>
    <source>
        <strain evidence="2">NC1722</strain>
    </source>
</reference>
<dbReference type="AlphaFoldDB" id="A0AAD7S960"/>
<proteinExistence type="predicted"/>
<name>A0AAD7S960_9TELE</name>
<protein>
    <submittedName>
        <fullName evidence="2">Uncharacterized protein</fullName>
    </submittedName>
</protein>
<sequence length="96" mass="10840">MSADETDETSGHTLRLEPFHPQPNKTQTLPSSCRPHGFLIRAQSVASPRTGAFSTQICSKPLPFAWERVKRSLGPFPCHLGTTWAVCVLFHWYKLF</sequence>
<evidence type="ECO:0000313" key="2">
    <source>
        <dbReference type="EMBL" id="KAJ8398341.1"/>
    </source>
</evidence>